<feature type="binding site" evidence="3">
    <location>
        <position position="128"/>
    </location>
    <ligand>
        <name>a divalent metal cation</name>
        <dbReference type="ChEBI" id="CHEBI:60240"/>
    </ligand>
</feature>
<gene>
    <name evidence="4" type="ORF">NF867_07570</name>
</gene>
<sequence length="155" mass="17516">MDIFHEQYELVKGSRGVVLNYCAQMSPEHLNNAVPNFGQGTIKATLLHISNTYVSWLSKFAFQQDESFLSSEEISGLDDIKKQFERANNAVSVFLAAFPDPEIRITGLKNDVSLNLTVTELFTHVTTHEFHHKGQIMLMGRILGYTPPDADIIRF</sequence>
<dbReference type="AlphaFoldDB" id="A0A9X2F1Y0"/>
<comment type="similarity">
    <text evidence="1">Belongs to the DinB family.</text>
</comment>
<dbReference type="Proteomes" id="UP001155182">
    <property type="component" value="Unassembled WGS sequence"/>
</dbReference>
<evidence type="ECO:0000256" key="3">
    <source>
        <dbReference type="PIRSR" id="PIRSR607837-1"/>
    </source>
</evidence>
<comment type="caution">
    <text evidence="4">The sequence shown here is derived from an EMBL/GenBank/DDBJ whole genome shotgun (WGS) entry which is preliminary data.</text>
</comment>
<dbReference type="EMBL" id="JAMWYS010000028">
    <property type="protein sequence ID" value="MCO4292716.1"/>
    <property type="molecule type" value="Genomic_DNA"/>
</dbReference>
<reference evidence="4" key="1">
    <citation type="submission" date="2022-06" db="EMBL/GenBank/DDBJ databases">
        <title>Solitalea sp. MAHUQ-68 isolated from rhizospheric soil.</title>
        <authorList>
            <person name="Huq M.A."/>
        </authorList>
    </citation>
    <scope>NUCLEOTIDE SEQUENCE</scope>
    <source>
        <strain evidence="4">MAHUQ-68</strain>
    </source>
</reference>
<keyword evidence="5" id="KW-1185">Reference proteome</keyword>
<name>A0A9X2F1Y0_9SPHI</name>
<organism evidence="4 5">
    <name type="scientific">Solitalea agri</name>
    <dbReference type="NCBI Taxonomy" id="2953739"/>
    <lineage>
        <taxon>Bacteria</taxon>
        <taxon>Pseudomonadati</taxon>
        <taxon>Bacteroidota</taxon>
        <taxon>Sphingobacteriia</taxon>
        <taxon>Sphingobacteriales</taxon>
        <taxon>Sphingobacteriaceae</taxon>
        <taxon>Solitalea</taxon>
    </lineage>
</organism>
<evidence type="ECO:0000256" key="1">
    <source>
        <dbReference type="ARBA" id="ARBA00008635"/>
    </source>
</evidence>
<proteinExistence type="inferred from homology"/>
<dbReference type="RefSeq" id="WP_252587210.1">
    <property type="nucleotide sequence ID" value="NZ_JAMWYS010000028.1"/>
</dbReference>
<protein>
    <submittedName>
        <fullName evidence="4">DinB family protein</fullName>
    </submittedName>
</protein>
<evidence type="ECO:0000313" key="5">
    <source>
        <dbReference type="Proteomes" id="UP001155182"/>
    </source>
</evidence>
<feature type="binding site" evidence="3">
    <location>
        <position position="132"/>
    </location>
    <ligand>
        <name>a divalent metal cation</name>
        <dbReference type="ChEBI" id="CHEBI:60240"/>
    </ligand>
</feature>
<dbReference type="Gene3D" id="1.20.120.450">
    <property type="entry name" value="dinb family like domain"/>
    <property type="match status" value="1"/>
</dbReference>
<dbReference type="InterPro" id="IPR007837">
    <property type="entry name" value="DinB"/>
</dbReference>
<dbReference type="GO" id="GO:0046872">
    <property type="term" value="F:metal ion binding"/>
    <property type="evidence" value="ECO:0007669"/>
    <property type="project" value="UniProtKB-KW"/>
</dbReference>
<dbReference type="SUPFAM" id="SSF109854">
    <property type="entry name" value="DinB/YfiT-like putative metalloenzymes"/>
    <property type="match status" value="1"/>
</dbReference>
<feature type="binding site" evidence="3">
    <location>
        <position position="48"/>
    </location>
    <ligand>
        <name>a divalent metal cation</name>
        <dbReference type="ChEBI" id="CHEBI:60240"/>
    </ligand>
</feature>
<dbReference type="PANTHER" id="PTHR37302">
    <property type="entry name" value="SLR1116 PROTEIN"/>
    <property type="match status" value="1"/>
</dbReference>
<dbReference type="InterPro" id="IPR034660">
    <property type="entry name" value="DinB/YfiT-like"/>
</dbReference>
<dbReference type="PANTHER" id="PTHR37302:SF3">
    <property type="entry name" value="DAMAGE-INDUCIBLE PROTEIN DINB"/>
    <property type="match status" value="1"/>
</dbReference>
<evidence type="ECO:0000313" key="4">
    <source>
        <dbReference type="EMBL" id="MCO4292716.1"/>
    </source>
</evidence>
<dbReference type="Pfam" id="PF05163">
    <property type="entry name" value="DinB"/>
    <property type="match status" value="1"/>
</dbReference>
<keyword evidence="2 3" id="KW-0479">Metal-binding</keyword>
<evidence type="ECO:0000256" key="2">
    <source>
        <dbReference type="ARBA" id="ARBA00022723"/>
    </source>
</evidence>
<accession>A0A9X2F1Y0</accession>